<sequence length="284" mass="29784">MSRLRRFVDSVRGTGGRAWAGSVEDLLYDGESVRERVELGEGSRVVVTSHRLLAFTPESDGENYRAVDLPNVADVRTGHEGEANLLRHGGRLGVYGAVLLAVGVFVDFGSFVPTDAFAGAGAGQLGMGGLLSILQRFLSLIARTDEFARMIGALLVLFAVFVFGVYLLTRDHVLEVGVAGDDDPIRVPADGETIDGAVADLEVVLFETAETGGANGASAHDAPTSDGDPLAGDSGAVRSDGIAGGAGSSEPASEVDRAVRETERADFSEEVDEVMGTRERETSE</sequence>
<evidence type="ECO:0000313" key="4">
    <source>
        <dbReference type="Proteomes" id="UP000509346"/>
    </source>
</evidence>
<feature type="transmembrane region" description="Helical" evidence="2">
    <location>
        <begin position="92"/>
        <end position="111"/>
    </location>
</feature>
<dbReference type="AlphaFoldDB" id="A0A7D5TW93"/>
<dbReference type="OrthoDB" id="222505at2157"/>
<feature type="transmembrane region" description="Helical" evidence="2">
    <location>
        <begin position="150"/>
        <end position="168"/>
    </location>
</feature>
<evidence type="ECO:0000256" key="1">
    <source>
        <dbReference type="SAM" id="MobiDB-lite"/>
    </source>
</evidence>
<feature type="compositionally biased region" description="Basic and acidic residues" evidence="1">
    <location>
        <begin position="275"/>
        <end position="284"/>
    </location>
</feature>
<feature type="region of interest" description="Disordered" evidence="1">
    <location>
        <begin position="213"/>
        <end position="284"/>
    </location>
</feature>
<name>A0A7D5TW93_9EURY</name>
<protein>
    <submittedName>
        <fullName evidence="3">Uncharacterized protein</fullName>
    </submittedName>
</protein>
<reference evidence="3 4" key="1">
    <citation type="submission" date="2020-07" db="EMBL/GenBank/DDBJ databases">
        <title>Halosimplex litoreum sp. nov. and Halosimplex rubrum sp. nov., isolated from different salt environments.</title>
        <authorList>
            <person name="Cui H."/>
        </authorList>
    </citation>
    <scope>NUCLEOTIDE SEQUENCE [LARGE SCALE GENOMIC DNA]</scope>
    <source>
        <strain evidence="3 4">R2</strain>
    </source>
</reference>
<dbReference type="EMBL" id="CP058909">
    <property type="protein sequence ID" value="QLH84612.1"/>
    <property type="molecule type" value="Genomic_DNA"/>
</dbReference>
<evidence type="ECO:0000313" key="3">
    <source>
        <dbReference type="EMBL" id="QLH84612.1"/>
    </source>
</evidence>
<feature type="transmembrane region" description="Helical" evidence="2">
    <location>
        <begin position="117"/>
        <end position="138"/>
    </location>
</feature>
<keyword evidence="2" id="KW-0812">Transmembrane</keyword>
<dbReference type="KEGG" id="hpel:HZS54_24520"/>
<keyword evidence="2" id="KW-0472">Membrane</keyword>
<proteinExistence type="predicted"/>
<feature type="compositionally biased region" description="Basic and acidic residues" evidence="1">
    <location>
        <begin position="254"/>
        <end position="267"/>
    </location>
</feature>
<accession>A0A7D5TW93</accession>
<dbReference type="GeneID" id="56085827"/>
<gene>
    <name evidence="3" type="ORF">HZS54_24520</name>
</gene>
<keyword evidence="2" id="KW-1133">Transmembrane helix</keyword>
<dbReference type="RefSeq" id="WP_179919691.1">
    <property type="nucleotide sequence ID" value="NZ_CP058909.1"/>
</dbReference>
<keyword evidence="4" id="KW-1185">Reference proteome</keyword>
<dbReference type="Proteomes" id="UP000509346">
    <property type="component" value="Chromosome"/>
</dbReference>
<organism evidence="3 4">
    <name type="scientific">Halosimplex pelagicum</name>
    <dbReference type="NCBI Taxonomy" id="869886"/>
    <lineage>
        <taxon>Archaea</taxon>
        <taxon>Methanobacteriati</taxon>
        <taxon>Methanobacteriota</taxon>
        <taxon>Stenosarchaea group</taxon>
        <taxon>Halobacteria</taxon>
        <taxon>Halobacteriales</taxon>
        <taxon>Haloarculaceae</taxon>
        <taxon>Halosimplex</taxon>
    </lineage>
</organism>
<evidence type="ECO:0000256" key="2">
    <source>
        <dbReference type="SAM" id="Phobius"/>
    </source>
</evidence>